<feature type="domain" description="Metaxin glutathione S-transferase" evidence="3">
    <location>
        <begin position="264"/>
        <end position="327"/>
    </location>
</feature>
<evidence type="ECO:0000256" key="2">
    <source>
        <dbReference type="SAM" id="Phobius"/>
    </source>
</evidence>
<dbReference type="SFLD" id="SFLDG01200">
    <property type="entry name" value="SUF1.1"/>
    <property type="match status" value="2"/>
</dbReference>
<dbReference type="InterPro" id="IPR036249">
    <property type="entry name" value="Thioredoxin-like_sf"/>
</dbReference>
<dbReference type="Proteomes" id="UP001159427">
    <property type="component" value="Unassembled WGS sequence"/>
</dbReference>
<dbReference type="Gene3D" id="1.20.1050.10">
    <property type="match status" value="1"/>
</dbReference>
<dbReference type="Pfam" id="PF17171">
    <property type="entry name" value="GST_C_6"/>
    <property type="match status" value="1"/>
</dbReference>
<keyword evidence="2" id="KW-0472">Membrane</keyword>
<evidence type="ECO:0008006" key="7">
    <source>
        <dbReference type="Google" id="ProtNLM"/>
    </source>
</evidence>
<feature type="transmembrane region" description="Helical" evidence="2">
    <location>
        <begin position="6"/>
        <end position="21"/>
    </location>
</feature>
<dbReference type="PANTHER" id="PTHR12289">
    <property type="entry name" value="METAXIN RELATED"/>
    <property type="match status" value="1"/>
</dbReference>
<reference evidence="5 6" key="1">
    <citation type="submission" date="2022-05" db="EMBL/GenBank/DDBJ databases">
        <authorList>
            <consortium name="Genoscope - CEA"/>
            <person name="William W."/>
        </authorList>
    </citation>
    <scope>NUCLEOTIDE SEQUENCE [LARGE SCALE GENOMIC DNA]</scope>
</reference>
<comment type="caution">
    <text evidence="5">The sequence shown here is derived from an EMBL/GenBank/DDBJ whole genome shotgun (WGS) entry which is preliminary data.</text>
</comment>
<keyword evidence="2" id="KW-1133">Transmembrane helix</keyword>
<keyword evidence="2" id="KW-0812">Transmembrane</keyword>
<feature type="transmembrane region" description="Helical" evidence="2">
    <location>
        <begin position="223"/>
        <end position="239"/>
    </location>
</feature>
<evidence type="ECO:0000256" key="1">
    <source>
        <dbReference type="ARBA" id="ARBA00006475"/>
    </source>
</evidence>
<dbReference type="InterPro" id="IPR012336">
    <property type="entry name" value="Thioredoxin-like_fold"/>
</dbReference>
<comment type="similarity">
    <text evidence="1">Belongs to the FAX family.</text>
</comment>
<dbReference type="InterPro" id="IPR033468">
    <property type="entry name" value="Metaxin_GST"/>
</dbReference>
<accession>A0ABN8M034</accession>
<dbReference type="InterPro" id="IPR036282">
    <property type="entry name" value="Glutathione-S-Trfase_C_sf"/>
</dbReference>
<protein>
    <recommendedName>
        <fullName evidence="7">Failed axon connections-like protein</fullName>
    </recommendedName>
</protein>
<proteinExistence type="inferred from homology"/>
<dbReference type="SFLD" id="SFLDS00019">
    <property type="entry name" value="Glutathione_Transferase_(cytos"/>
    <property type="match status" value="2"/>
</dbReference>
<dbReference type="EMBL" id="CALNXI010000240">
    <property type="protein sequence ID" value="CAH3022921.1"/>
    <property type="molecule type" value="Genomic_DNA"/>
</dbReference>
<dbReference type="CDD" id="cd03193">
    <property type="entry name" value="GST_C_Metaxin"/>
    <property type="match status" value="1"/>
</dbReference>
<dbReference type="SFLD" id="SFLDG01180">
    <property type="entry name" value="SUF1"/>
    <property type="match status" value="2"/>
</dbReference>
<gene>
    <name evidence="5" type="ORF">PEVE_00017486</name>
</gene>
<dbReference type="PANTHER" id="PTHR12289:SF41">
    <property type="entry name" value="FAILED AXON CONNECTIONS-RELATED"/>
    <property type="match status" value="1"/>
</dbReference>
<sequence>MHILVYFGVPAIAFIAIYFIVKKLQGKENKRFIKPATVLLHQLPPSDLAVSGSPPCLKLETFLRMTKIPYESEYGMKFSKKGKVPWIEFNGQEIADSNFCIRFLMKEFRVDMDSHLNFTDRAVGHSIRRMLEENTYCNILSWGSGQTSYNSFGVKFIFVSLEILVCREKKMKNFLFFFFFFLGGGGGGGGAEIARTIPFFKVSPTVAYYRWFSDFAPGMREQLFGQLFLPLKYLVFYMIKRKVWKDLWSHGIGRHTEQEIYGIAERDLLAVSEILGQKKFLFGDKPCLADAGLFAFIAGSAWDCPASPFSKIIKTKATNLGEHAQRMKELYYPDWDRIIAKKNKSE</sequence>
<evidence type="ECO:0000259" key="4">
    <source>
        <dbReference type="Pfam" id="PF17172"/>
    </source>
</evidence>
<keyword evidence="6" id="KW-1185">Reference proteome</keyword>
<dbReference type="SUPFAM" id="SSF52833">
    <property type="entry name" value="Thioredoxin-like"/>
    <property type="match status" value="1"/>
</dbReference>
<evidence type="ECO:0000313" key="5">
    <source>
        <dbReference type="EMBL" id="CAH3022921.1"/>
    </source>
</evidence>
<dbReference type="SUPFAM" id="SSF47616">
    <property type="entry name" value="GST C-terminal domain-like"/>
    <property type="match status" value="1"/>
</dbReference>
<name>A0ABN8M034_9CNID</name>
<dbReference type="Pfam" id="PF17172">
    <property type="entry name" value="GST_N_4"/>
    <property type="match status" value="1"/>
</dbReference>
<feature type="transmembrane region" description="Helical" evidence="2">
    <location>
        <begin position="174"/>
        <end position="194"/>
    </location>
</feature>
<evidence type="ECO:0000259" key="3">
    <source>
        <dbReference type="Pfam" id="PF17171"/>
    </source>
</evidence>
<organism evidence="5 6">
    <name type="scientific">Porites evermanni</name>
    <dbReference type="NCBI Taxonomy" id="104178"/>
    <lineage>
        <taxon>Eukaryota</taxon>
        <taxon>Metazoa</taxon>
        <taxon>Cnidaria</taxon>
        <taxon>Anthozoa</taxon>
        <taxon>Hexacorallia</taxon>
        <taxon>Scleractinia</taxon>
        <taxon>Fungiina</taxon>
        <taxon>Poritidae</taxon>
        <taxon>Porites</taxon>
    </lineage>
</organism>
<dbReference type="InterPro" id="IPR026928">
    <property type="entry name" value="FAX/IsoI-like"/>
</dbReference>
<evidence type="ECO:0000313" key="6">
    <source>
        <dbReference type="Proteomes" id="UP001159427"/>
    </source>
</evidence>
<dbReference type="InterPro" id="IPR040079">
    <property type="entry name" value="Glutathione_S-Trfase"/>
</dbReference>
<feature type="domain" description="Thioredoxin-like fold" evidence="4">
    <location>
        <begin position="54"/>
        <end position="136"/>
    </location>
</feature>
<dbReference type="InterPro" id="IPR050931">
    <property type="entry name" value="Mito_Protein_Transport_Metaxin"/>
</dbReference>